<dbReference type="Pfam" id="PF25015">
    <property type="entry name" value="RBD_AKAP-17A"/>
    <property type="match status" value="1"/>
</dbReference>
<dbReference type="Proteomes" id="UP000015104">
    <property type="component" value="Unassembled WGS sequence"/>
</dbReference>
<dbReference type="PANTHER" id="PTHR12484:SF4">
    <property type="entry name" value="A-KINASE ANCHOR PROTEIN 17A"/>
    <property type="match status" value="1"/>
</dbReference>
<evidence type="ECO:0000313" key="3">
    <source>
        <dbReference type="Proteomes" id="UP000015104"/>
    </source>
</evidence>
<dbReference type="HOGENOM" id="CLU_011589_1_1_1"/>
<dbReference type="OMA" id="DCIYFEG"/>
<dbReference type="KEGG" id="tut:107360079"/>
<evidence type="ECO:0000313" key="2">
    <source>
        <dbReference type="EnsemblMetazoa" id="tetur04g00930.1"/>
    </source>
</evidence>
<evidence type="ECO:0008006" key="4">
    <source>
        <dbReference type="Google" id="ProtNLM"/>
    </source>
</evidence>
<dbReference type="EnsemblMetazoa" id="tetur04g00930.1">
    <property type="protein sequence ID" value="tetur04g00930.1"/>
    <property type="gene ID" value="tetur04g00930"/>
</dbReference>
<dbReference type="AlphaFoldDB" id="T1K1C8"/>
<dbReference type="eggNOG" id="KOG2891">
    <property type="taxonomic scope" value="Eukaryota"/>
</dbReference>
<evidence type="ECO:0000256" key="1">
    <source>
        <dbReference type="SAM" id="MobiDB-lite"/>
    </source>
</evidence>
<keyword evidence="3" id="KW-1185">Reference proteome</keyword>
<feature type="region of interest" description="Disordered" evidence="1">
    <location>
        <begin position="466"/>
        <end position="486"/>
    </location>
</feature>
<dbReference type="EMBL" id="CAEY01001351">
    <property type="status" value="NOT_ANNOTATED_CDS"/>
    <property type="molecule type" value="Genomic_DNA"/>
</dbReference>
<dbReference type="STRING" id="32264.T1K1C8"/>
<gene>
    <name evidence="2" type="primary">107360079</name>
</gene>
<protein>
    <recommendedName>
        <fullName evidence="4">A-kinase anchor protein 17A</fullName>
    </recommendedName>
</protein>
<name>T1K1C8_TETUR</name>
<sequence>MSAEVKIKHGEPDICRKTEDLIELNLSLGLWLKPISKIYISVALPCTKQTGQCISIVAITEKLKKRIKPYTFKSLKVLKSTLEFIRYEAELESKSTMESVISRLERTSLKLNGFTEPIKVKAAKIKLKSSRHEWETFFRDDPSMDETKPGLRADTIHLKSLPTKWFGGDKPKPQLLLDVFQAFGDIRRYHIPCLDQSESANGQSDTNNDTGFKRFSFENENLTFDAFVMYKDYIGFVKAMDGLMAKKLVKKLDQIDKYLECEFQVEFDKTKHLSDKSIKKRTLLRRYGLKDVKELKDFKEHAKKEKQRYEERFKLLKERKTKAENLLKLLLSGVEKEMEAKKKEEARIEAEKLAKKLLEDEKKEKEKLIEEKRNDSRRKHSSSEHGLKSVAVALRKETKSNKHNLKSIAVPLNGTSGRSSYSDSRYHNDTSHDNNLFHHRHNHANRLNNDNSNHSTLHHRLQYNHNQPHHQHKPHTSNHRSTRLDLPYQRDSGIRNVQRKIKRNRNLLVQVTWKNDE</sequence>
<feature type="region of interest" description="Disordered" evidence="1">
    <location>
        <begin position="369"/>
        <end position="389"/>
    </location>
</feature>
<reference evidence="2" key="2">
    <citation type="submission" date="2015-06" db="UniProtKB">
        <authorList>
            <consortium name="EnsemblMetazoa"/>
        </authorList>
    </citation>
    <scope>IDENTIFICATION</scope>
</reference>
<feature type="compositionally biased region" description="Basic residues" evidence="1">
    <location>
        <begin position="466"/>
        <end position="481"/>
    </location>
</feature>
<organism evidence="2 3">
    <name type="scientific">Tetranychus urticae</name>
    <name type="common">Two-spotted spider mite</name>
    <dbReference type="NCBI Taxonomy" id="32264"/>
    <lineage>
        <taxon>Eukaryota</taxon>
        <taxon>Metazoa</taxon>
        <taxon>Ecdysozoa</taxon>
        <taxon>Arthropoda</taxon>
        <taxon>Chelicerata</taxon>
        <taxon>Arachnida</taxon>
        <taxon>Acari</taxon>
        <taxon>Acariformes</taxon>
        <taxon>Trombidiformes</taxon>
        <taxon>Prostigmata</taxon>
        <taxon>Eleutherengona</taxon>
        <taxon>Raphignathae</taxon>
        <taxon>Tetranychoidea</taxon>
        <taxon>Tetranychidae</taxon>
        <taxon>Tetranychus</taxon>
    </lineage>
</organism>
<proteinExistence type="predicted"/>
<reference evidence="3" key="1">
    <citation type="submission" date="2011-08" db="EMBL/GenBank/DDBJ databases">
        <authorList>
            <person name="Rombauts S."/>
        </authorList>
    </citation>
    <scope>NUCLEOTIDE SEQUENCE</scope>
    <source>
        <strain evidence="3">London</strain>
    </source>
</reference>
<dbReference type="InterPro" id="IPR056852">
    <property type="entry name" value="AK17A/B"/>
</dbReference>
<accession>T1K1C8</accession>
<dbReference type="PANTHER" id="PTHR12484">
    <property type="entry name" value="B-LYMPHOCYTE ANTIGEN-RELATED"/>
    <property type="match status" value="1"/>
</dbReference>
<dbReference type="OrthoDB" id="1918237at2759"/>